<proteinExistence type="predicted"/>
<protein>
    <submittedName>
        <fullName evidence="2">Uncharacterized protein</fullName>
    </submittedName>
</protein>
<accession>A0A7C3KG91</accession>
<dbReference type="EMBL" id="DSRU01000226">
    <property type="protein sequence ID" value="HFM99127.1"/>
    <property type="molecule type" value="Genomic_DNA"/>
</dbReference>
<dbReference type="AlphaFoldDB" id="A0A7C3KG91"/>
<feature type="region of interest" description="Disordered" evidence="1">
    <location>
        <begin position="28"/>
        <end position="54"/>
    </location>
</feature>
<sequence length="263" mass="29043">MTEYLDLSVVEPMTDSLTFSQELDLPPTQEPFSDVAATSPATSYEGSTNAHPPLWRPTEPQFTKAIAQYYGVSRKSVQQWFQKVKDACPWFTEADLKLPDERYTPLCIELMGGYRTSGLPFEAWKAQLWEQNPDLVEAYQASQSSNQAANEPMSSAITVRESNQPLPVQEIQPLNLTVVDSTQRLAEAISSLNSTLQQFVSNDQTLEDALKQNATQKGSRLGTELAIAEIGSMMQASEAARVELAKKLGLVSNPTEPPQQQSA</sequence>
<reference evidence="2" key="1">
    <citation type="journal article" date="2020" name="mSystems">
        <title>Genome- and Community-Level Interaction Insights into Carbon Utilization and Element Cycling Functions of Hydrothermarchaeota in Hydrothermal Sediment.</title>
        <authorList>
            <person name="Zhou Z."/>
            <person name="Liu Y."/>
            <person name="Xu W."/>
            <person name="Pan J."/>
            <person name="Luo Z.H."/>
            <person name="Li M."/>
        </authorList>
    </citation>
    <scope>NUCLEOTIDE SEQUENCE [LARGE SCALE GENOMIC DNA]</scope>
    <source>
        <strain evidence="2">SpSt-418</strain>
    </source>
</reference>
<evidence type="ECO:0000313" key="2">
    <source>
        <dbReference type="EMBL" id="HFM99127.1"/>
    </source>
</evidence>
<evidence type="ECO:0000256" key="1">
    <source>
        <dbReference type="SAM" id="MobiDB-lite"/>
    </source>
</evidence>
<organism evidence="2">
    <name type="scientific">Oscillatoriales cyanobacterium SpSt-418</name>
    <dbReference type="NCBI Taxonomy" id="2282169"/>
    <lineage>
        <taxon>Bacteria</taxon>
        <taxon>Bacillati</taxon>
        <taxon>Cyanobacteriota</taxon>
        <taxon>Cyanophyceae</taxon>
        <taxon>Oscillatoriophycideae</taxon>
        <taxon>Oscillatoriales</taxon>
    </lineage>
</organism>
<gene>
    <name evidence="2" type="ORF">ENR64_15485</name>
</gene>
<comment type="caution">
    <text evidence="2">The sequence shown here is derived from an EMBL/GenBank/DDBJ whole genome shotgun (WGS) entry which is preliminary data.</text>
</comment>
<feature type="compositionally biased region" description="Polar residues" evidence="1">
    <location>
        <begin position="39"/>
        <end position="50"/>
    </location>
</feature>
<name>A0A7C3KG91_9CYAN</name>